<evidence type="ECO:0000256" key="2">
    <source>
        <dbReference type="PROSITE-ProRule" id="PRU00169"/>
    </source>
</evidence>
<dbReference type="AlphaFoldDB" id="A0A8J3N9I8"/>
<dbReference type="SMART" id="SM00448">
    <property type="entry name" value="REC"/>
    <property type="match status" value="1"/>
</dbReference>
<comment type="caution">
    <text evidence="4">The sequence shown here is derived from an EMBL/GenBank/DDBJ whole genome shotgun (WGS) entry which is preliminary data.</text>
</comment>
<feature type="domain" description="Response regulatory" evidence="3">
    <location>
        <begin position="5"/>
        <end position="127"/>
    </location>
</feature>
<dbReference type="Pfam" id="PF00072">
    <property type="entry name" value="Response_reg"/>
    <property type="match status" value="1"/>
</dbReference>
<dbReference type="PANTHER" id="PTHR44591">
    <property type="entry name" value="STRESS RESPONSE REGULATOR PROTEIN 1"/>
    <property type="match status" value="1"/>
</dbReference>
<dbReference type="EMBL" id="BNJK01000003">
    <property type="protein sequence ID" value="GHP00839.1"/>
    <property type="molecule type" value="Genomic_DNA"/>
</dbReference>
<feature type="modified residue" description="4-aspartylphosphate" evidence="2">
    <location>
        <position position="62"/>
    </location>
</feature>
<dbReference type="InterPro" id="IPR050595">
    <property type="entry name" value="Bact_response_regulator"/>
</dbReference>
<evidence type="ECO:0000313" key="5">
    <source>
        <dbReference type="Proteomes" id="UP000597444"/>
    </source>
</evidence>
<keyword evidence="5" id="KW-1185">Reference proteome</keyword>
<evidence type="ECO:0000313" key="4">
    <source>
        <dbReference type="EMBL" id="GHP00839.1"/>
    </source>
</evidence>
<accession>A0A8J3N9I8</accession>
<name>A0A8J3N9I8_9CHLR</name>
<dbReference type="SUPFAM" id="SSF52172">
    <property type="entry name" value="CheY-like"/>
    <property type="match status" value="1"/>
</dbReference>
<evidence type="ECO:0000256" key="1">
    <source>
        <dbReference type="ARBA" id="ARBA00022553"/>
    </source>
</evidence>
<gene>
    <name evidence="4" type="ORF">KSF_108860</name>
</gene>
<sequence length="148" mass="16573">MLPKSIWVIDDSPTVRTILQGCLTREGFTVHAFHDGIEALRLLNRLLLQQDVSALPVLALVDLGLPLMDGYAVIRYLKEHLPSIICIIVSRRNGEIDRLLGWLAGASFYITKPFRPSDIIQVVSDQLGIITVKLPHDPPPLDIPKEYL</sequence>
<dbReference type="InterPro" id="IPR011006">
    <property type="entry name" value="CheY-like_superfamily"/>
</dbReference>
<keyword evidence="1 2" id="KW-0597">Phosphoprotein</keyword>
<dbReference type="InterPro" id="IPR001789">
    <property type="entry name" value="Sig_transdc_resp-reg_receiver"/>
</dbReference>
<dbReference type="Gene3D" id="3.40.50.2300">
    <property type="match status" value="1"/>
</dbReference>
<dbReference type="GO" id="GO:0000160">
    <property type="term" value="P:phosphorelay signal transduction system"/>
    <property type="evidence" value="ECO:0007669"/>
    <property type="project" value="InterPro"/>
</dbReference>
<proteinExistence type="predicted"/>
<dbReference type="Proteomes" id="UP000597444">
    <property type="component" value="Unassembled WGS sequence"/>
</dbReference>
<dbReference type="RefSeq" id="WP_220211415.1">
    <property type="nucleotide sequence ID" value="NZ_BNJK01000003.1"/>
</dbReference>
<evidence type="ECO:0000259" key="3">
    <source>
        <dbReference type="PROSITE" id="PS50110"/>
    </source>
</evidence>
<protein>
    <recommendedName>
        <fullName evidence="3">Response regulatory domain-containing protein</fullName>
    </recommendedName>
</protein>
<dbReference type="PANTHER" id="PTHR44591:SF3">
    <property type="entry name" value="RESPONSE REGULATORY DOMAIN-CONTAINING PROTEIN"/>
    <property type="match status" value="1"/>
</dbReference>
<organism evidence="4 5">
    <name type="scientific">Reticulibacter mediterranei</name>
    <dbReference type="NCBI Taxonomy" id="2778369"/>
    <lineage>
        <taxon>Bacteria</taxon>
        <taxon>Bacillati</taxon>
        <taxon>Chloroflexota</taxon>
        <taxon>Ktedonobacteria</taxon>
        <taxon>Ktedonobacterales</taxon>
        <taxon>Reticulibacteraceae</taxon>
        <taxon>Reticulibacter</taxon>
    </lineage>
</organism>
<reference evidence="4" key="1">
    <citation type="submission" date="2020-10" db="EMBL/GenBank/DDBJ databases">
        <title>Taxonomic study of unclassified bacteria belonging to the class Ktedonobacteria.</title>
        <authorList>
            <person name="Yabe S."/>
            <person name="Wang C.M."/>
            <person name="Zheng Y."/>
            <person name="Sakai Y."/>
            <person name="Cavaletti L."/>
            <person name="Monciardini P."/>
            <person name="Donadio S."/>
        </authorList>
    </citation>
    <scope>NUCLEOTIDE SEQUENCE</scope>
    <source>
        <strain evidence="4">ID150040</strain>
    </source>
</reference>
<dbReference type="PROSITE" id="PS50110">
    <property type="entry name" value="RESPONSE_REGULATORY"/>
    <property type="match status" value="1"/>
</dbReference>